<keyword evidence="2" id="KW-0479">Metal-binding</keyword>
<comment type="cofactor">
    <cofactor evidence="1">
        <name>Zn(2+)</name>
        <dbReference type="ChEBI" id="CHEBI:29105"/>
    </cofactor>
</comment>
<comment type="similarity">
    <text evidence="5">Belongs to the creatininase superfamily.</text>
</comment>
<dbReference type="SUPFAM" id="SSF102215">
    <property type="entry name" value="Creatininase"/>
    <property type="match status" value="1"/>
</dbReference>
<evidence type="ECO:0000256" key="4">
    <source>
        <dbReference type="ARBA" id="ARBA00022833"/>
    </source>
</evidence>
<comment type="caution">
    <text evidence="6">The sequence shown here is derived from an EMBL/GenBank/DDBJ whole genome shotgun (WGS) entry which is preliminary data.</text>
</comment>
<dbReference type="InterPro" id="IPR024087">
    <property type="entry name" value="Creatininase-like_sf"/>
</dbReference>
<accession>A0A926DCL8</accession>
<evidence type="ECO:0000256" key="5">
    <source>
        <dbReference type="ARBA" id="ARBA00024029"/>
    </source>
</evidence>
<keyword evidence="4" id="KW-0862">Zinc</keyword>
<evidence type="ECO:0000313" key="6">
    <source>
        <dbReference type="EMBL" id="MBC8536123.1"/>
    </source>
</evidence>
<dbReference type="RefSeq" id="WP_249299875.1">
    <property type="nucleotide sequence ID" value="NZ_JACRSP010000002.1"/>
</dbReference>
<dbReference type="Gene3D" id="3.40.50.10310">
    <property type="entry name" value="Creatininase"/>
    <property type="match status" value="1"/>
</dbReference>
<reference evidence="6" key="1">
    <citation type="submission" date="2020-08" db="EMBL/GenBank/DDBJ databases">
        <title>Genome public.</title>
        <authorList>
            <person name="Liu C."/>
            <person name="Sun Q."/>
        </authorList>
    </citation>
    <scope>NUCLEOTIDE SEQUENCE</scope>
    <source>
        <strain evidence="6">BX7</strain>
    </source>
</reference>
<keyword evidence="3" id="KW-0378">Hydrolase</keyword>
<gene>
    <name evidence="6" type="ORF">H8695_05385</name>
</gene>
<dbReference type="InterPro" id="IPR003785">
    <property type="entry name" value="Creatininase/forma_Hydrolase"/>
</dbReference>
<evidence type="ECO:0000256" key="2">
    <source>
        <dbReference type="ARBA" id="ARBA00022723"/>
    </source>
</evidence>
<dbReference type="PANTHER" id="PTHR35005">
    <property type="entry name" value="3-DEHYDRO-SCYLLO-INOSOSE HYDROLASE"/>
    <property type="match status" value="1"/>
</dbReference>
<dbReference type="GO" id="GO:0016811">
    <property type="term" value="F:hydrolase activity, acting on carbon-nitrogen (but not peptide) bonds, in linear amides"/>
    <property type="evidence" value="ECO:0007669"/>
    <property type="project" value="TreeGrafter"/>
</dbReference>
<organism evidence="6 7">
    <name type="scientific">Feifania hominis</name>
    <dbReference type="NCBI Taxonomy" id="2763660"/>
    <lineage>
        <taxon>Bacteria</taxon>
        <taxon>Bacillati</taxon>
        <taxon>Bacillota</taxon>
        <taxon>Clostridia</taxon>
        <taxon>Eubacteriales</taxon>
        <taxon>Feifaniaceae</taxon>
        <taxon>Feifania</taxon>
    </lineage>
</organism>
<dbReference type="PANTHER" id="PTHR35005:SF1">
    <property type="entry name" value="2-AMINO-5-FORMYLAMINO-6-RIBOSYLAMINOPYRIMIDIN-4(3H)-ONE 5'-MONOPHOSPHATE DEFORMYLASE"/>
    <property type="match status" value="1"/>
</dbReference>
<dbReference type="Pfam" id="PF02633">
    <property type="entry name" value="Creatininase"/>
    <property type="match status" value="1"/>
</dbReference>
<sequence length="259" mass="28920">MLQYLTKLRSNEVAALDRKKTIVVLPIAAHEQHGKHLPIGTDTLILEGVIQSFEKNVPAQMDVLVLPTIAVGKSNEHMSFCGTLTYSLDTLIAMLRDMAKSVARHGFEKFVMLNAHGGNTDVLNAVARDMRDDYGLRPFVIDWWFTDFWADLMKDIQQSPRDGVFHACELETSLIMALHPELVDREACIDSYPPEQMRKNRFVTVFGPVNMGWVTADISKTGVIGAATKATPEKGRMMLDYAGKKLVGIFEEIQAIPSL</sequence>
<proteinExistence type="inferred from homology"/>
<dbReference type="GO" id="GO:0046872">
    <property type="term" value="F:metal ion binding"/>
    <property type="evidence" value="ECO:0007669"/>
    <property type="project" value="UniProtKB-KW"/>
</dbReference>
<keyword evidence="7" id="KW-1185">Reference proteome</keyword>
<evidence type="ECO:0000256" key="3">
    <source>
        <dbReference type="ARBA" id="ARBA00022801"/>
    </source>
</evidence>
<protein>
    <submittedName>
        <fullName evidence="6">Creatininase family protein</fullName>
    </submittedName>
</protein>
<dbReference type="GO" id="GO:0009231">
    <property type="term" value="P:riboflavin biosynthetic process"/>
    <property type="evidence" value="ECO:0007669"/>
    <property type="project" value="TreeGrafter"/>
</dbReference>
<dbReference type="Proteomes" id="UP000620366">
    <property type="component" value="Unassembled WGS sequence"/>
</dbReference>
<dbReference type="AlphaFoldDB" id="A0A926DCL8"/>
<evidence type="ECO:0000313" key="7">
    <source>
        <dbReference type="Proteomes" id="UP000620366"/>
    </source>
</evidence>
<name>A0A926DCL8_9FIRM</name>
<evidence type="ECO:0000256" key="1">
    <source>
        <dbReference type="ARBA" id="ARBA00001947"/>
    </source>
</evidence>
<dbReference type="EMBL" id="JACRSP010000002">
    <property type="protein sequence ID" value="MBC8536123.1"/>
    <property type="molecule type" value="Genomic_DNA"/>
</dbReference>